<evidence type="ECO:0000313" key="3">
    <source>
        <dbReference type="Proteomes" id="UP000182658"/>
    </source>
</evidence>
<dbReference type="InParanoid" id="A0A1J7IWJ7"/>
<keyword evidence="3" id="KW-1185">Reference proteome</keyword>
<dbReference type="InterPro" id="IPR021822">
    <property type="entry name" value="DUF3405"/>
</dbReference>
<feature type="region of interest" description="Disordered" evidence="1">
    <location>
        <begin position="60"/>
        <end position="82"/>
    </location>
</feature>
<gene>
    <name evidence="2" type="ORF">CONLIGDRAFT_592241</name>
</gene>
<organism evidence="2 3">
    <name type="scientific">Coniochaeta ligniaria NRRL 30616</name>
    <dbReference type="NCBI Taxonomy" id="1408157"/>
    <lineage>
        <taxon>Eukaryota</taxon>
        <taxon>Fungi</taxon>
        <taxon>Dikarya</taxon>
        <taxon>Ascomycota</taxon>
        <taxon>Pezizomycotina</taxon>
        <taxon>Sordariomycetes</taxon>
        <taxon>Sordariomycetidae</taxon>
        <taxon>Coniochaetales</taxon>
        <taxon>Coniochaetaceae</taxon>
        <taxon>Coniochaeta</taxon>
    </lineage>
</organism>
<reference evidence="2 3" key="1">
    <citation type="submission" date="2016-10" db="EMBL/GenBank/DDBJ databases">
        <title>Draft genome sequence of Coniochaeta ligniaria NRRL30616, a lignocellulolytic fungus for bioabatement of inhibitors in plant biomass hydrolysates.</title>
        <authorList>
            <consortium name="DOE Joint Genome Institute"/>
            <person name="Jimenez D.J."/>
            <person name="Hector R.E."/>
            <person name="Riley R."/>
            <person name="Sun H."/>
            <person name="Grigoriev I.V."/>
            <person name="Van Elsas J.D."/>
            <person name="Nichols N.N."/>
        </authorList>
    </citation>
    <scope>NUCLEOTIDE SEQUENCE [LARGE SCALE GENOMIC DNA]</scope>
    <source>
        <strain evidence="2 3">NRRL 30616</strain>
    </source>
</reference>
<dbReference type="EMBL" id="KV875095">
    <property type="protein sequence ID" value="OIW31547.1"/>
    <property type="molecule type" value="Genomic_DNA"/>
</dbReference>
<dbReference type="STRING" id="1408157.A0A1J7IWJ7"/>
<sequence>MMSKFLQVQHRRVLSRQRATLYLAAFIILLYLFFQRSQRAQYQVWRQAVDLGNTILGGTSSTQDTAGELNWTPPTPVSDGAPPISDEELKELFKEEYNDLGKKPTAGAIYGNTLGTLVDSRVIKVEQEALINTTDSEQNTVDNPFTFNPYPKYNSNEWKALHAEYVPCIGPTGAEVQDIKAFKGHPRGFPAPGFGSYDLLGIDSNICYERQTRFGQYGIGSPVDQDEHVIDWDRVDWGELQQECVHANRGRYDLKGSPNKVLSNYDPNRSLAGEHHGRERRDRASHYSLKPSFWKEKTQPTLEPRTALLLRSYTGKDYNDNDKQVIRALVTELSLRTGGEYQVFLLVHVRDAALNITNTTTYRSVLEEQIPREFWNMTILWNDAAVHALYPRLDPVWTANVHNAQWLSVQKFLQDNRELDFVWNWEMDSRVTGQHYDILTKIASFAKAQPRKGLWERNERFYIPSVHGPFDTTFRKGVEFLTQNETIWGPPHLPFIFPVGPVPPTTYAKDKYHWGVGEEADLITLSPIFNPTNSSWILGNQVWGYSDPEHPSESLPRRTTIITQSRVSRLLLDIMHVENLRGNHVGSEMTPQTVALLHGLKAVYAPMPVFFDRAWTGDQLQKWFNGGPNGQSGGTGCAMGWGREGRFAGSTWYFRADPPQRLYNNWMGYEDNGIGGEEWEEEHGRPCLPAMFLHPVKDVRPREKGYVSDSRLPY</sequence>
<evidence type="ECO:0000256" key="1">
    <source>
        <dbReference type="SAM" id="MobiDB-lite"/>
    </source>
</evidence>
<proteinExistence type="predicted"/>
<dbReference type="PANTHER" id="PTHR36205:SF2">
    <property type="entry name" value="MAJOR FACILITATOR SUPERFAMILY TRANSPORTER"/>
    <property type="match status" value="1"/>
</dbReference>
<dbReference type="OrthoDB" id="3353407at2759"/>
<feature type="region of interest" description="Disordered" evidence="1">
    <location>
        <begin position="263"/>
        <end position="284"/>
    </location>
</feature>
<dbReference type="PANTHER" id="PTHR36205">
    <property type="entry name" value="CHROMOSOME 19, WHOLE GENOME SHOTGUN SEQUENCE"/>
    <property type="match status" value="1"/>
</dbReference>
<dbReference type="AlphaFoldDB" id="A0A1J7IWJ7"/>
<protein>
    <submittedName>
        <fullName evidence="2">Uncharacterized protein</fullName>
    </submittedName>
</protein>
<name>A0A1J7IWJ7_9PEZI</name>
<evidence type="ECO:0000313" key="2">
    <source>
        <dbReference type="EMBL" id="OIW31547.1"/>
    </source>
</evidence>
<dbReference type="Proteomes" id="UP000182658">
    <property type="component" value="Unassembled WGS sequence"/>
</dbReference>
<accession>A0A1J7IWJ7</accession>
<dbReference type="Pfam" id="PF11885">
    <property type="entry name" value="DUF3405"/>
    <property type="match status" value="1"/>
</dbReference>
<feature type="compositionally biased region" description="Basic and acidic residues" evidence="1">
    <location>
        <begin position="272"/>
        <end position="284"/>
    </location>
</feature>